<gene>
    <name evidence="1" type="ORF">SAMN06297397_3003</name>
</gene>
<reference evidence="1" key="1">
    <citation type="submission" date="2017-04" db="EMBL/GenBank/DDBJ databases">
        <authorList>
            <person name="Varghese N."/>
            <person name="Submissions S."/>
        </authorList>
    </citation>
    <scope>NUCLEOTIDE SEQUENCE</scope>
    <source>
        <strain evidence="1">WTE2008</strain>
    </source>
</reference>
<protein>
    <submittedName>
        <fullName evidence="1">CubicO group peptidase, beta-lactamase class C family</fullName>
    </submittedName>
</protein>
<dbReference type="EMBL" id="FWXZ01000008">
    <property type="protein sequence ID" value="SMC88494.1"/>
    <property type="molecule type" value="Genomic_DNA"/>
</dbReference>
<keyword evidence="2" id="KW-1185">Reference proteome</keyword>
<name>A0AC61PQ81_9FIRM</name>
<accession>A0AC61PQ81</accession>
<sequence length="492" mass="55400">MEYKNIQEVFPGIGCAWTNAAGKTTSEYCGVADWESNTPVSSDTIFPAFSISKFITAICVMKLYEQGVIDIDHPANTYLQQWKLRTLDGSESNTSIRSILCHTAGIMDGEDAFYGLRRNDPEISLVDILEGKTTYNNRPVRAEKPQGEAFEYSDAGYCVLQQLLQDVMHKSFDDIVWDILLDPLGLCNTFFATPGNIACFESRMATGYDEEGLPIPGRFPAVPDLAASGLWSTPKELLIIAKEFMKAYEGRSRLLRQKTVQEMAKPVEKFPWTGLGLFIGEDNTLISRGWGESGQCMLKMHFRTGEIAVVMTNRNPGVDQQASGVEWLADRKPGEGNQVSFGSPDDIESWMNLVRRVSWNFPGLETEKALEDHRQTVLKFMEKKQALCTKNGEEITGVLLFSRNRNMICCLAVSPEQRRKGIASKLLEKALDELDRNRDITVSTFREDDEKGVAPRALYRKYGFRESELTEEFGYPNQVFVLKSSLRTNDKS</sequence>
<dbReference type="Proteomes" id="UP000192328">
    <property type="component" value="Unassembled WGS sequence"/>
</dbReference>
<evidence type="ECO:0000313" key="2">
    <source>
        <dbReference type="Proteomes" id="UP000192328"/>
    </source>
</evidence>
<comment type="caution">
    <text evidence="1">The sequence shown here is derived from an EMBL/GenBank/DDBJ whole genome shotgun (WGS) entry which is preliminary data.</text>
</comment>
<evidence type="ECO:0000313" key="1">
    <source>
        <dbReference type="EMBL" id="SMC88494.1"/>
    </source>
</evidence>
<proteinExistence type="predicted"/>
<organism evidence="1 2">
    <name type="scientific">Aristaeella lactis</name>
    <dbReference type="NCBI Taxonomy" id="3046383"/>
    <lineage>
        <taxon>Bacteria</taxon>
        <taxon>Bacillati</taxon>
        <taxon>Bacillota</taxon>
        <taxon>Clostridia</taxon>
        <taxon>Eubacteriales</taxon>
        <taxon>Aristaeellaceae</taxon>
        <taxon>Aristaeella</taxon>
    </lineage>
</organism>